<evidence type="ECO:0000313" key="6">
    <source>
        <dbReference type="EMBL" id="AKB50613.1"/>
    </source>
</evidence>
<dbReference type="NCBIfam" id="TIGR03804">
    <property type="entry name" value="para_beta_helix"/>
    <property type="match status" value="7"/>
</dbReference>
<dbReference type="InterPro" id="IPR006633">
    <property type="entry name" value="Carb-bd_sugar_hydrolysis-dom"/>
</dbReference>
<keyword evidence="4" id="KW-0812">Transmembrane</keyword>
<feature type="transmembrane region" description="Helical" evidence="4">
    <location>
        <begin position="61"/>
        <end position="79"/>
    </location>
</feature>
<keyword evidence="2" id="KW-0677">Repeat</keyword>
<dbReference type="PANTHER" id="PTHR22990:SF15">
    <property type="entry name" value="F-BOX ONLY PROTEIN 10"/>
    <property type="match status" value="1"/>
</dbReference>
<keyword evidence="4" id="KW-0472">Membrane</keyword>
<evidence type="ECO:0000256" key="3">
    <source>
        <dbReference type="ARBA" id="ARBA00022786"/>
    </source>
</evidence>
<gene>
    <name evidence="6" type="ORF">MSBRW_1360</name>
</gene>
<evidence type="ECO:0000256" key="2">
    <source>
        <dbReference type="ARBA" id="ARBA00022737"/>
    </source>
</evidence>
<name>A0A0E3QKG1_METBA</name>
<keyword evidence="4" id="KW-1133">Transmembrane helix</keyword>
<evidence type="ECO:0000256" key="1">
    <source>
        <dbReference type="ARBA" id="ARBA00004906"/>
    </source>
</evidence>
<evidence type="ECO:0000313" key="7">
    <source>
        <dbReference type="Proteomes" id="UP000033038"/>
    </source>
</evidence>
<dbReference type="SMART" id="SM00710">
    <property type="entry name" value="PbH1"/>
    <property type="match status" value="9"/>
</dbReference>
<accession>A0A0E3QKG1</accession>
<dbReference type="Pfam" id="PF05048">
    <property type="entry name" value="NosD"/>
    <property type="match status" value="1"/>
</dbReference>
<keyword evidence="3" id="KW-0833">Ubl conjugation pathway</keyword>
<dbReference type="SUPFAM" id="SSF51126">
    <property type="entry name" value="Pectin lyase-like"/>
    <property type="match status" value="2"/>
</dbReference>
<sequence length="410" mass="45047">MRLLCLLERVVIVLCLQLLSHKGIITVLEGTQRIRIIKLKVTLHLPLNFWRPFFKVIDMKIKVYFSVVFVYLILIAGTVEAATVTVSKNGEANYTIIQEAINNVKDGDTILVYSGNFTENVIVNKSVSIKSNSGNPDDTIIQASNPGEHIFNVTEDDVTISGFKITGASNIVTSPTAGVHLEGVNNSIINNNKLSNNVIGIDLQSSDHNMLSKNTVSDNERGISLTNSNGNDLINNDAFNNRFGIYFWGSKNNILSYNNASSNEEDGIWIEDGSNNNTLRNNMVSNSNDDGILLTESSNNNTMSGNNVTLSLVGVQITDSNNNTVKNNFISNNSRIGISIIRNSSNNTVKDNFLSNNSESIVTESSTNQIYNNKIKEGKIHDTNASQIAFICPFLTVVIFGIAVIFLRKE</sequence>
<evidence type="ECO:0000259" key="5">
    <source>
        <dbReference type="SMART" id="SM00722"/>
    </source>
</evidence>
<dbReference type="Proteomes" id="UP000033038">
    <property type="component" value="Chromosome"/>
</dbReference>
<dbReference type="InterPro" id="IPR006626">
    <property type="entry name" value="PbH1"/>
</dbReference>
<dbReference type="InterPro" id="IPR022441">
    <property type="entry name" value="Para_beta_helix_rpt-2"/>
</dbReference>
<dbReference type="AlphaFoldDB" id="A0A0E3QKG1"/>
<protein>
    <submittedName>
        <fullName evidence="6">Cell surface protein</fullName>
    </submittedName>
</protein>
<dbReference type="PANTHER" id="PTHR22990">
    <property type="entry name" value="F-BOX ONLY PROTEIN"/>
    <property type="match status" value="1"/>
</dbReference>
<dbReference type="Gene3D" id="2.160.20.10">
    <property type="entry name" value="Single-stranded right-handed beta-helix, Pectin lyase-like"/>
    <property type="match status" value="1"/>
</dbReference>
<organism evidence="6 7">
    <name type="scientific">Methanosarcina barkeri str. Wiesmoor</name>
    <dbReference type="NCBI Taxonomy" id="1434109"/>
    <lineage>
        <taxon>Archaea</taxon>
        <taxon>Methanobacteriati</taxon>
        <taxon>Methanobacteriota</taxon>
        <taxon>Stenosarchaea group</taxon>
        <taxon>Methanomicrobia</taxon>
        <taxon>Methanosarcinales</taxon>
        <taxon>Methanosarcinaceae</taxon>
        <taxon>Methanosarcina</taxon>
    </lineage>
</organism>
<proteinExistence type="predicted"/>
<feature type="domain" description="Carbohydrate-binding/sugar hydrolysis" evidence="5">
    <location>
        <begin position="112"/>
        <end position="248"/>
    </location>
</feature>
<dbReference type="PATRIC" id="fig|1434109.4.peg.1710"/>
<evidence type="ECO:0000256" key="4">
    <source>
        <dbReference type="SAM" id="Phobius"/>
    </source>
</evidence>
<dbReference type="InterPro" id="IPR007742">
    <property type="entry name" value="NosD_dom"/>
</dbReference>
<reference evidence="6 7" key="1">
    <citation type="submission" date="2014-07" db="EMBL/GenBank/DDBJ databases">
        <title>Methanogenic archaea and the global carbon cycle.</title>
        <authorList>
            <person name="Henriksen J.R."/>
            <person name="Luke J."/>
            <person name="Reinhart S."/>
            <person name="Benedict M.N."/>
            <person name="Youngblut N.D."/>
            <person name="Metcalf M.E."/>
            <person name="Whitaker R.J."/>
            <person name="Metcalf W.W."/>
        </authorList>
    </citation>
    <scope>NUCLEOTIDE SEQUENCE [LARGE SCALE GENOMIC DNA]</scope>
    <source>
        <strain evidence="6 7">Wiesmoor</strain>
    </source>
</reference>
<dbReference type="InterPro" id="IPR051550">
    <property type="entry name" value="SCF-Subunits/Alg-Epimerases"/>
</dbReference>
<feature type="transmembrane region" description="Helical" evidence="4">
    <location>
        <begin position="388"/>
        <end position="407"/>
    </location>
</feature>
<dbReference type="InterPro" id="IPR011050">
    <property type="entry name" value="Pectin_lyase_fold/virulence"/>
</dbReference>
<comment type="pathway">
    <text evidence="1">Protein modification; protein ubiquitination.</text>
</comment>
<dbReference type="KEGG" id="mbw:MSBRW_1360"/>
<dbReference type="HOGENOM" id="CLU_045502_0_0_2"/>
<dbReference type="SMART" id="SM00722">
    <property type="entry name" value="CASH"/>
    <property type="match status" value="1"/>
</dbReference>
<dbReference type="InterPro" id="IPR012334">
    <property type="entry name" value="Pectin_lyas_fold"/>
</dbReference>
<dbReference type="EMBL" id="CP009526">
    <property type="protein sequence ID" value="AKB50613.1"/>
    <property type="molecule type" value="Genomic_DNA"/>
</dbReference>